<proteinExistence type="predicted"/>
<name>A0ACC6P4Y2_9BURK</name>
<gene>
    <name evidence="1" type="primary">ltaE</name>
    <name evidence="1" type="ORF">RV045_12490</name>
</gene>
<keyword evidence="2" id="KW-1185">Reference proteome</keyword>
<comment type="caution">
    <text evidence="1">The sequence shown here is derived from an EMBL/GenBank/DDBJ whole genome shotgun (WGS) entry which is preliminary data.</text>
</comment>
<evidence type="ECO:0000313" key="2">
    <source>
        <dbReference type="Proteomes" id="UP001364695"/>
    </source>
</evidence>
<dbReference type="Proteomes" id="UP001364695">
    <property type="component" value="Unassembled WGS sequence"/>
</dbReference>
<protein>
    <submittedName>
        <fullName evidence="1">Low-specificity L-threonine aldolase</fullName>
        <ecNumber evidence="1">4.1.2.48</ecNumber>
    </submittedName>
</protein>
<evidence type="ECO:0000313" key="1">
    <source>
        <dbReference type="EMBL" id="MEJ7139238.1"/>
    </source>
</evidence>
<reference evidence="1" key="1">
    <citation type="submission" date="2023-10" db="EMBL/GenBank/DDBJ databases">
        <title>Amphibacter perezi, gen. nov., sp. nov. a novel taxa of the family Comamonadaceae, class Betaproteobacteria isolated from the skin microbiota of Pelophylax perezi from different populations.</title>
        <authorList>
            <person name="Costa S."/>
            <person name="Proenca D.N."/>
            <person name="Lopes I."/>
            <person name="Morais P.V."/>
        </authorList>
    </citation>
    <scope>NUCLEOTIDE SEQUENCE</scope>
    <source>
        <strain evidence="1">SL12-8</strain>
    </source>
</reference>
<dbReference type="EMBL" id="JAWDIE010000022">
    <property type="protein sequence ID" value="MEJ7139238.1"/>
    <property type="molecule type" value="Genomic_DNA"/>
</dbReference>
<sequence length="363" mass="37814">MSDYGQTAATEQDAAPRIRHDWRSDTVTRPTPAMQAAMARAMADPAQIGDDVFGDDPTVLALQTRLAGLLGKEAALFVPSGTQSNLCALMAHCGRGDEVLAGQLAHIYRYEAGGGAVLGSIQPQPLPQQADGTLRLDDIAAAIKPDDEHFARTRLLCLENTWNGHALPLDDLQDACALARQHGLATHLDGARLFNAAVAGVAPGGDAYAQARAIAAPFDSVSVCLSKGLGAPVGSVLVGSAELIARAHRIRKMVGGGMRQSGILAAAALFALDHHVERLAQDHARIRALAQGLANVPGLRVTSAQTNILFAEVDGGRGAALLAHLATRGIAATGLIGLRFVAHLDLGPDAVTETVQAVHDFFS</sequence>
<organism evidence="1 2">
    <name type="scientific">Amphibiibacter pelophylacis</name>
    <dbReference type="NCBI Taxonomy" id="1799477"/>
    <lineage>
        <taxon>Bacteria</taxon>
        <taxon>Pseudomonadati</taxon>
        <taxon>Pseudomonadota</taxon>
        <taxon>Betaproteobacteria</taxon>
        <taxon>Burkholderiales</taxon>
        <taxon>Sphaerotilaceae</taxon>
        <taxon>Amphibiibacter</taxon>
    </lineage>
</organism>
<keyword evidence="1" id="KW-0456">Lyase</keyword>
<accession>A0ACC6P4Y2</accession>
<dbReference type="EC" id="4.1.2.48" evidence="1"/>